<dbReference type="Pfam" id="PF00512">
    <property type="entry name" value="HisKA"/>
    <property type="match status" value="1"/>
</dbReference>
<protein>
    <recommendedName>
        <fullName evidence="2">histidine kinase</fullName>
        <ecNumber evidence="2">2.7.13.3</ecNumber>
    </recommendedName>
</protein>
<dbReference type="CDD" id="cd00075">
    <property type="entry name" value="HATPase"/>
    <property type="match status" value="1"/>
</dbReference>
<dbReference type="PROSITE" id="PS50109">
    <property type="entry name" value="HIS_KIN"/>
    <property type="match status" value="1"/>
</dbReference>
<dbReference type="PRINTS" id="PR00344">
    <property type="entry name" value="BCTRLSENSOR"/>
</dbReference>
<dbReference type="InterPro" id="IPR050736">
    <property type="entry name" value="Sensor_HK_Regulatory"/>
</dbReference>
<evidence type="ECO:0000313" key="10">
    <source>
        <dbReference type="EMBL" id="AXE22022.1"/>
    </source>
</evidence>
<organism evidence="10 11">
    <name type="scientific">Runella rosea</name>
    <dbReference type="NCBI Taxonomy" id="2259595"/>
    <lineage>
        <taxon>Bacteria</taxon>
        <taxon>Pseudomonadati</taxon>
        <taxon>Bacteroidota</taxon>
        <taxon>Cytophagia</taxon>
        <taxon>Cytophagales</taxon>
        <taxon>Spirosomataceae</taxon>
        <taxon>Runella</taxon>
    </lineage>
</organism>
<dbReference type="CDD" id="cd00130">
    <property type="entry name" value="PAS"/>
    <property type="match status" value="1"/>
</dbReference>
<name>A0A344TTQ1_9BACT</name>
<dbReference type="InterPro" id="IPR005467">
    <property type="entry name" value="His_kinase_dom"/>
</dbReference>
<dbReference type="Gene3D" id="3.30.450.20">
    <property type="entry name" value="PAS domain"/>
    <property type="match status" value="1"/>
</dbReference>
<gene>
    <name evidence="10" type="ORF">DR864_29605</name>
</gene>
<dbReference type="OrthoDB" id="9808408at2"/>
<dbReference type="SUPFAM" id="SSF55785">
    <property type="entry name" value="PYP-like sensor domain (PAS domain)"/>
    <property type="match status" value="1"/>
</dbReference>
<dbReference type="SMART" id="SM00091">
    <property type="entry name" value="PAS"/>
    <property type="match status" value="2"/>
</dbReference>
<dbReference type="InterPro" id="IPR004358">
    <property type="entry name" value="Sig_transdc_His_kin-like_C"/>
</dbReference>
<dbReference type="Gene3D" id="3.30.565.10">
    <property type="entry name" value="Histidine kinase-like ATPase, C-terminal domain"/>
    <property type="match status" value="1"/>
</dbReference>
<keyword evidence="3" id="KW-0597">Phosphoprotein</keyword>
<dbReference type="PANTHER" id="PTHR43711">
    <property type="entry name" value="TWO-COMPONENT HISTIDINE KINASE"/>
    <property type="match status" value="1"/>
</dbReference>
<dbReference type="RefSeq" id="WP_114070762.1">
    <property type="nucleotide sequence ID" value="NZ_CP030856.1"/>
</dbReference>
<dbReference type="AlphaFoldDB" id="A0A344TTQ1"/>
<evidence type="ECO:0000256" key="4">
    <source>
        <dbReference type="ARBA" id="ARBA00022679"/>
    </source>
</evidence>
<proteinExistence type="predicted"/>
<dbReference type="InterPro" id="IPR003661">
    <property type="entry name" value="HisK_dim/P_dom"/>
</dbReference>
<keyword evidence="4" id="KW-0808">Transferase</keyword>
<dbReference type="SMART" id="SM00388">
    <property type="entry name" value="HisKA"/>
    <property type="match status" value="1"/>
</dbReference>
<dbReference type="NCBIfam" id="TIGR00229">
    <property type="entry name" value="sensory_box"/>
    <property type="match status" value="1"/>
</dbReference>
<dbReference type="SMART" id="SM00387">
    <property type="entry name" value="HATPase_c"/>
    <property type="match status" value="1"/>
</dbReference>
<reference evidence="10 11" key="1">
    <citation type="submission" date="2018-07" db="EMBL/GenBank/DDBJ databases">
        <title>Genome sequencing of Runella.</title>
        <authorList>
            <person name="Baek M.-G."/>
            <person name="Yi H."/>
        </authorList>
    </citation>
    <scope>NUCLEOTIDE SEQUENCE [LARGE SCALE GENOMIC DNA]</scope>
    <source>
        <strain evidence="10 11">HYN0085</strain>
        <plasmid evidence="10 11">unnamed6</plasmid>
    </source>
</reference>
<dbReference type="EMBL" id="CP030856">
    <property type="protein sequence ID" value="AXE22022.1"/>
    <property type="molecule type" value="Genomic_DNA"/>
</dbReference>
<keyword evidence="6" id="KW-0902">Two-component regulatory system</keyword>
<keyword evidence="7" id="KW-0175">Coiled coil</keyword>
<dbReference type="SUPFAM" id="SSF55874">
    <property type="entry name" value="ATPase domain of HSP90 chaperone/DNA topoisomerase II/histidine kinase"/>
    <property type="match status" value="1"/>
</dbReference>
<dbReference type="InterPro" id="IPR000014">
    <property type="entry name" value="PAS"/>
</dbReference>
<evidence type="ECO:0000256" key="2">
    <source>
        <dbReference type="ARBA" id="ARBA00012438"/>
    </source>
</evidence>
<evidence type="ECO:0000313" key="11">
    <source>
        <dbReference type="Proteomes" id="UP000251993"/>
    </source>
</evidence>
<evidence type="ECO:0000259" key="9">
    <source>
        <dbReference type="PROSITE" id="PS50112"/>
    </source>
</evidence>
<evidence type="ECO:0000256" key="5">
    <source>
        <dbReference type="ARBA" id="ARBA00022777"/>
    </source>
</evidence>
<feature type="domain" description="Histidine kinase" evidence="8">
    <location>
        <begin position="311"/>
        <end position="526"/>
    </location>
</feature>
<dbReference type="InterPro" id="IPR013767">
    <property type="entry name" value="PAS_fold"/>
</dbReference>
<evidence type="ECO:0000256" key="1">
    <source>
        <dbReference type="ARBA" id="ARBA00000085"/>
    </source>
</evidence>
<dbReference type="Gene3D" id="1.10.287.130">
    <property type="match status" value="1"/>
</dbReference>
<evidence type="ECO:0000259" key="8">
    <source>
        <dbReference type="PROSITE" id="PS50109"/>
    </source>
</evidence>
<dbReference type="InterPro" id="IPR035965">
    <property type="entry name" value="PAS-like_dom_sf"/>
</dbReference>
<dbReference type="InterPro" id="IPR036097">
    <property type="entry name" value="HisK_dim/P_sf"/>
</dbReference>
<sequence>MLFNDLSDLLFEQENDFLGIYDLQRFHFQRINQSGIRLMGFSGIQKFSDFKDPWFRAAHDDDTEIAAKIAKLMESEHHYEEVEVKRFNGQVFRAGITISRIRGTNAALVRIVNLNRLYEAELALLQSIRQYETIVSNATIGIIVCNENGQIISANRMAERLFSYSEDEFMAMDIEQLIPPDRMDVHRQHRKKFNANPQTREMGNGYDLKAVNKDGVDFPVEISLSYFRLNDALYAIAFINNIVFKKEAKLQLKAQHELINQLNIELEQKVANRTHALINTLRQLEKSKEELAKALERERELGALKSRFVSLASHEFRTPLTAILTSTMLVEKYVDGNHQDKIHKHLVRIRASVNHLNEILEEFLSLGRLEEGMVEIHTDRVNLAQLVDEILDIMQGMLKPRQTIQTHISPADVIIIDATLLRNIILNLLTNAVKYSDSESIITVEGTCKEGQLTLTVQDSGIGISEEDQKHLFERFFRAKNAANISGTGLGLHIVGQYVNLLGGDIKLASVLNQGTTVTITLPYENHFVD</sequence>
<comment type="catalytic activity">
    <reaction evidence="1">
        <text>ATP + protein L-histidine = ADP + protein N-phospho-L-histidine.</text>
        <dbReference type="EC" id="2.7.13.3"/>
    </reaction>
</comment>
<evidence type="ECO:0000256" key="6">
    <source>
        <dbReference type="ARBA" id="ARBA00023012"/>
    </source>
</evidence>
<accession>A0A344TTQ1</accession>
<dbReference type="InterPro" id="IPR036890">
    <property type="entry name" value="HATPase_C_sf"/>
</dbReference>
<evidence type="ECO:0000256" key="7">
    <source>
        <dbReference type="SAM" id="Coils"/>
    </source>
</evidence>
<feature type="domain" description="PAS" evidence="9">
    <location>
        <begin position="127"/>
        <end position="196"/>
    </location>
</feature>
<evidence type="ECO:0000256" key="3">
    <source>
        <dbReference type="ARBA" id="ARBA00022553"/>
    </source>
</evidence>
<feature type="coiled-coil region" evidence="7">
    <location>
        <begin position="245"/>
        <end position="304"/>
    </location>
</feature>
<dbReference type="GO" id="GO:0000155">
    <property type="term" value="F:phosphorelay sensor kinase activity"/>
    <property type="evidence" value="ECO:0007669"/>
    <property type="project" value="InterPro"/>
</dbReference>
<dbReference type="PANTHER" id="PTHR43711:SF26">
    <property type="entry name" value="SENSOR HISTIDINE KINASE RCSC"/>
    <property type="match status" value="1"/>
</dbReference>
<dbReference type="Proteomes" id="UP000251993">
    <property type="component" value="Plasmid unnamed6"/>
</dbReference>
<dbReference type="FunFam" id="3.30.565.10:FF:000006">
    <property type="entry name" value="Sensor histidine kinase WalK"/>
    <property type="match status" value="1"/>
</dbReference>
<dbReference type="InterPro" id="IPR003594">
    <property type="entry name" value="HATPase_dom"/>
</dbReference>
<dbReference type="GO" id="GO:0006355">
    <property type="term" value="P:regulation of DNA-templated transcription"/>
    <property type="evidence" value="ECO:0007669"/>
    <property type="project" value="InterPro"/>
</dbReference>
<keyword evidence="5 10" id="KW-0418">Kinase</keyword>
<dbReference type="KEGG" id="run:DR864_29605"/>
<dbReference type="Pfam" id="PF02518">
    <property type="entry name" value="HATPase_c"/>
    <property type="match status" value="1"/>
</dbReference>
<keyword evidence="11" id="KW-1185">Reference proteome</keyword>
<dbReference type="EC" id="2.7.13.3" evidence="2"/>
<geneLocation type="plasmid" evidence="10 11">
    <name>unnamed6</name>
</geneLocation>
<keyword evidence="10" id="KW-0614">Plasmid</keyword>
<dbReference type="Pfam" id="PF00989">
    <property type="entry name" value="PAS"/>
    <property type="match status" value="1"/>
</dbReference>
<dbReference type="PROSITE" id="PS50112">
    <property type="entry name" value="PAS"/>
    <property type="match status" value="1"/>
</dbReference>
<dbReference type="CDD" id="cd00082">
    <property type="entry name" value="HisKA"/>
    <property type="match status" value="1"/>
</dbReference>
<dbReference type="SUPFAM" id="SSF47384">
    <property type="entry name" value="Homodimeric domain of signal transducing histidine kinase"/>
    <property type="match status" value="1"/>
</dbReference>